<dbReference type="Gene3D" id="1.20.58.340">
    <property type="entry name" value="Magnesium transport protein CorA, transmembrane region"/>
    <property type="match status" value="2"/>
</dbReference>
<evidence type="ECO:0000313" key="14">
    <source>
        <dbReference type="Proteomes" id="UP000184038"/>
    </source>
</evidence>
<keyword evidence="5 12" id="KW-0812">Transmembrane</keyword>
<evidence type="ECO:0000256" key="12">
    <source>
        <dbReference type="SAM" id="Phobius"/>
    </source>
</evidence>
<evidence type="ECO:0000256" key="10">
    <source>
        <dbReference type="ARBA" id="ARBA00034269"/>
    </source>
</evidence>
<dbReference type="InterPro" id="IPR045863">
    <property type="entry name" value="CorA_TM1_TM2"/>
</dbReference>
<evidence type="ECO:0000256" key="1">
    <source>
        <dbReference type="ARBA" id="ARBA00004651"/>
    </source>
</evidence>
<evidence type="ECO:0000256" key="9">
    <source>
        <dbReference type="ARBA" id="ARBA00023136"/>
    </source>
</evidence>
<comment type="similarity">
    <text evidence="2">Belongs to the CorA metal ion transporter (MIT) (TC 1.A.35) family.</text>
</comment>
<feature type="transmembrane region" description="Helical" evidence="12">
    <location>
        <begin position="245"/>
        <end position="265"/>
    </location>
</feature>
<dbReference type="Pfam" id="PF01544">
    <property type="entry name" value="CorA"/>
    <property type="match status" value="1"/>
</dbReference>
<accession>A0A1M7F174</accession>
<name>A0A1M7F174_9FIRM</name>
<dbReference type="PANTHER" id="PTHR46494">
    <property type="entry name" value="CORA FAMILY METAL ION TRANSPORTER (EUROFUNG)"/>
    <property type="match status" value="1"/>
</dbReference>
<protein>
    <submittedName>
        <fullName evidence="13">Magnesium transporter</fullName>
    </submittedName>
</protein>
<comment type="subcellular location">
    <subcellularLocation>
        <location evidence="1">Cell membrane</location>
        <topology evidence="1">Multi-pass membrane protein</topology>
    </subcellularLocation>
</comment>
<dbReference type="FunFam" id="1.20.58.340:FF:000004">
    <property type="entry name" value="Magnesium transport protein CorA"/>
    <property type="match status" value="1"/>
</dbReference>
<feature type="transmembrane region" description="Helical" evidence="12">
    <location>
        <begin position="277"/>
        <end position="297"/>
    </location>
</feature>
<keyword evidence="14" id="KW-1185">Reference proteome</keyword>
<keyword evidence="9 12" id="KW-0472">Membrane</keyword>
<evidence type="ECO:0000256" key="2">
    <source>
        <dbReference type="ARBA" id="ARBA00009765"/>
    </source>
</evidence>
<sequence length="303" mass="36284">MYFRVDNEQVVPVDKNTFLEERNVVAVFNHKQWKEEKKLQNKYQLTQSIENVHFCKVERHIGYLFGTCYVPIPKEHMSHKEFVFYIIEGKIIFIDDSNTIVDEINRIAQEKIRRKYSLERLLYDVLINLIENDLLFLELIEQEISKIEEYVLKGTLDNFNTKMLEIKKMIAKLYRYYSQMTDLGEEILDNEEEFFEKEGYATFRVFTDRASRLQNETQTLREYAMQVQDVYQSEIGIRQNNVMKVLTIVTTIFLPLTLIVGWYGMNFVYMPEISWRFGYPMVILISALIVIGSLLLFKKKKYW</sequence>
<keyword evidence="3" id="KW-0813">Transport</keyword>
<keyword evidence="7 12" id="KW-1133">Transmembrane helix</keyword>
<evidence type="ECO:0000256" key="8">
    <source>
        <dbReference type="ARBA" id="ARBA00023065"/>
    </source>
</evidence>
<reference evidence="13 14" key="1">
    <citation type="submission" date="2016-11" db="EMBL/GenBank/DDBJ databases">
        <authorList>
            <person name="Jaros S."/>
            <person name="Januszkiewicz K."/>
            <person name="Wedrychowicz H."/>
        </authorList>
    </citation>
    <scope>NUCLEOTIDE SEQUENCE [LARGE SCALE GENOMIC DNA]</scope>
    <source>
        <strain evidence="13 14">DSM 15930</strain>
    </source>
</reference>
<organism evidence="13 14">
    <name type="scientific">Anaerosporobacter mobilis DSM 15930</name>
    <dbReference type="NCBI Taxonomy" id="1120996"/>
    <lineage>
        <taxon>Bacteria</taxon>
        <taxon>Bacillati</taxon>
        <taxon>Bacillota</taxon>
        <taxon>Clostridia</taxon>
        <taxon>Lachnospirales</taxon>
        <taxon>Lachnospiraceae</taxon>
        <taxon>Anaerosporobacter</taxon>
    </lineage>
</organism>
<keyword evidence="6" id="KW-0460">Magnesium</keyword>
<dbReference type="EMBL" id="FRCP01000005">
    <property type="protein sequence ID" value="SHL97834.1"/>
    <property type="molecule type" value="Genomic_DNA"/>
</dbReference>
<evidence type="ECO:0000313" key="13">
    <source>
        <dbReference type="EMBL" id="SHL97834.1"/>
    </source>
</evidence>
<dbReference type="InterPro" id="IPR002523">
    <property type="entry name" value="MgTranspt_CorA/ZnTranspt_ZntB"/>
</dbReference>
<evidence type="ECO:0000256" key="6">
    <source>
        <dbReference type="ARBA" id="ARBA00022842"/>
    </source>
</evidence>
<dbReference type="RefSeq" id="WP_073282102.1">
    <property type="nucleotide sequence ID" value="NZ_FRCP01000005.1"/>
</dbReference>
<comment type="catalytic activity">
    <reaction evidence="10">
        <text>Mg(2+)(in) = Mg(2+)(out)</text>
        <dbReference type="Rhea" id="RHEA:29827"/>
        <dbReference type="ChEBI" id="CHEBI:18420"/>
    </reaction>
</comment>
<keyword evidence="8" id="KW-0406">Ion transport</keyword>
<dbReference type="SUPFAM" id="SSF144083">
    <property type="entry name" value="Magnesium transport protein CorA, transmembrane region"/>
    <property type="match status" value="1"/>
</dbReference>
<dbReference type="GO" id="GO:0005886">
    <property type="term" value="C:plasma membrane"/>
    <property type="evidence" value="ECO:0007669"/>
    <property type="project" value="UniProtKB-SubCell"/>
</dbReference>
<dbReference type="CDD" id="cd12826">
    <property type="entry name" value="EcCorA_ZntB-like_u1"/>
    <property type="match status" value="1"/>
</dbReference>
<dbReference type="PANTHER" id="PTHR46494:SF1">
    <property type="entry name" value="CORA FAMILY METAL ION TRANSPORTER (EUROFUNG)"/>
    <property type="match status" value="1"/>
</dbReference>
<evidence type="ECO:0000256" key="3">
    <source>
        <dbReference type="ARBA" id="ARBA00022448"/>
    </source>
</evidence>
<dbReference type="InterPro" id="IPR045861">
    <property type="entry name" value="CorA_cytoplasmic_dom"/>
</dbReference>
<dbReference type="Proteomes" id="UP000184038">
    <property type="component" value="Unassembled WGS sequence"/>
</dbReference>
<dbReference type="GO" id="GO:0050897">
    <property type="term" value="F:cobalt ion binding"/>
    <property type="evidence" value="ECO:0007669"/>
    <property type="project" value="TreeGrafter"/>
</dbReference>
<evidence type="ECO:0000256" key="4">
    <source>
        <dbReference type="ARBA" id="ARBA00022475"/>
    </source>
</evidence>
<evidence type="ECO:0000256" key="7">
    <source>
        <dbReference type="ARBA" id="ARBA00022989"/>
    </source>
</evidence>
<comment type="function">
    <text evidence="11">Mediates influx of magnesium ions. Alternates between open and closed states. Activated by low cytoplasmic Mg(2+) levels. Inactive when cytoplasmic Mg(2+) levels are high.</text>
</comment>
<dbReference type="STRING" id="1120996.SAMN02746066_00342"/>
<evidence type="ECO:0000256" key="5">
    <source>
        <dbReference type="ARBA" id="ARBA00022692"/>
    </source>
</evidence>
<dbReference type="GO" id="GO:0015087">
    <property type="term" value="F:cobalt ion transmembrane transporter activity"/>
    <property type="evidence" value="ECO:0007669"/>
    <property type="project" value="TreeGrafter"/>
</dbReference>
<proteinExistence type="inferred from homology"/>
<evidence type="ECO:0000256" key="11">
    <source>
        <dbReference type="ARBA" id="ARBA00045497"/>
    </source>
</evidence>
<gene>
    <name evidence="13" type="ORF">SAMN02746066_00342</name>
</gene>
<dbReference type="OrthoDB" id="9803416at2"/>
<keyword evidence="4" id="KW-1003">Cell membrane</keyword>
<dbReference type="SUPFAM" id="SSF143865">
    <property type="entry name" value="CorA soluble domain-like"/>
    <property type="match status" value="1"/>
</dbReference>
<dbReference type="AlphaFoldDB" id="A0A1M7F174"/>
<dbReference type="GO" id="GO:0000287">
    <property type="term" value="F:magnesium ion binding"/>
    <property type="evidence" value="ECO:0007669"/>
    <property type="project" value="TreeGrafter"/>
</dbReference>
<dbReference type="GO" id="GO:0015095">
    <property type="term" value="F:magnesium ion transmembrane transporter activity"/>
    <property type="evidence" value="ECO:0007669"/>
    <property type="project" value="TreeGrafter"/>
</dbReference>